<gene>
    <name evidence="1" type="ORF">IIF7_17557</name>
</gene>
<dbReference type="OrthoDB" id="1121052at2"/>
<reference evidence="1 2" key="1">
    <citation type="submission" date="2013-04" db="EMBL/GenBank/DDBJ databases">
        <title>Zunongwangia sp. 22II14-10F7 Genome Sequencing.</title>
        <authorList>
            <person name="Lai Q."/>
            <person name="Shao Z."/>
        </authorList>
    </citation>
    <scope>NUCLEOTIDE SEQUENCE [LARGE SCALE GENOMIC DNA]</scope>
    <source>
        <strain evidence="1 2">22II14-10F7</strain>
    </source>
</reference>
<comment type="caution">
    <text evidence="1">The sequence shown here is derived from an EMBL/GenBank/DDBJ whole genome shotgun (WGS) entry which is preliminary data.</text>
</comment>
<dbReference type="InterPro" id="IPR014710">
    <property type="entry name" value="RmlC-like_jellyroll"/>
</dbReference>
<dbReference type="STRING" id="1185767.IIF7_17557"/>
<name>A0A1Y1SZ32_9FLAO</name>
<dbReference type="InterPro" id="IPR011051">
    <property type="entry name" value="RmlC_Cupin_sf"/>
</dbReference>
<evidence type="ECO:0000313" key="1">
    <source>
        <dbReference type="EMBL" id="ORL44021.1"/>
    </source>
</evidence>
<dbReference type="AlphaFoldDB" id="A0A1Y1SZ32"/>
<dbReference type="Proteomes" id="UP000192746">
    <property type="component" value="Unassembled WGS sequence"/>
</dbReference>
<dbReference type="Gene3D" id="2.60.120.10">
    <property type="entry name" value="Jelly Rolls"/>
    <property type="match status" value="1"/>
</dbReference>
<dbReference type="EMBL" id="ARYN01000019">
    <property type="protein sequence ID" value="ORL44021.1"/>
    <property type="molecule type" value="Genomic_DNA"/>
</dbReference>
<sequence length="107" mass="12016">MKENEFGQLVPFNLRKEITYSSNAIIRRTIIDKASRIVELMAFDYGKVLAVKSANTQLHFLIEGKAEMVVDEVSTYLQSGDSIIVPSGITYSLEANEKFKIVTINLT</sequence>
<keyword evidence="2" id="KW-1185">Reference proteome</keyword>
<evidence type="ECO:0000313" key="2">
    <source>
        <dbReference type="Proteomes" id="UP000192746"/>
    </source>
</evidence>
<proteinExistence type="predicted"/>
<protein>
    <recommendedName>
        <fullName evidence="3">Cupin</fullName>
    </recommendedName>
</protein>
<organism evidence="1 2">
    <name type="scientific">Zunongwangia atlantica 22II14-10F7</name>
    <dbReference type="NCBI Taxonomy" id="1185767"/>
    <lineage>
        <taxon>Bacteria</taxon>
        <taxon>Pseudomonadati</taxon>
        <taxon>Bacteroidota</taxon>
        <taxon>Flavobacteriia</taxon>
        <taxon>Flavobacteriales</taxon>
        <taxon>Flavobacteriaceae</taxon>
        <taxon>Zunongwangia</taxon>
    </lineage>
</organism>
<accession>A0A1Y1SZ32</accession>
<dbReference type="RefSeq" id="WP_084842998.1">
    <property type="nucleotide sequence ID" value="NZ_ARYN01000019.1"/>
</dbReference>
<evidence type="ECO:0008006" key="3">
    <source>
        <dbReference type="Google" id="ProtNLM"/>
    </source>
</evidence>
<dbReference type="SUPFAM" id="SSF51182">
    <property type="entry name" value="RmlC-like cupins"/>
    <property type="match status" value="1"/>
</dbReference>